<keyword evidence="5 9" id="KW-0648">Protein biosynthesis</keyword>
<dbReference type="InterPro" id="IPR024088">
    <property type="entry name" value="Tyr-tRNA-ligase_bac-type"/>
</dbReference>
<evidence type="ECO:0000313" key="11">
    <source>
        <dbReference type="Proteomes" id="UP000178869"/>
    </source>
</evidence>
<dbReference type="PRINTS" id="PR01040">
    <property type="entry name" value="TRNASYNTHTYR"/>
</dbReference>
<dbReference type="PANTHER" id="PTHR11766:SF1">
    <property type="entry name" value="TYROSINE--TRNA LIGASE"/>
    <property type="match status" value="1"/>
</dbReference>
<dbReference type="Pfam" id="PF00579">
    <property type="entry name" value="tRNA-synt_1b"/>
    <property type="match status" value="1"/>
</dbReference>
<dbReference type="InterPro" id="IPR036986">
    <property type="entry name" value="S4_RNA-bd_sf"/>
</dbReference>
<evidence type="ECO:0000256" key="8">
    <source>
        <dbReference type="NCBIfam" id="TIGR00234"/>
    </source>
</evidence>
<name>A0A1G2PEP3_9BACT</name>
<keyword evidence="3 9" id="KW-0547">Nucleotide-binding</keyword>
<dbReference type="Gene3D" id="3.40.50.620">
    <property type="entry name" value="HUPs"/>
    <property type="match status" value="1"/>
</dbReference>
<evidence type="ECO:0000313" key="10">
    <source>
        <dbReference type="EMBL" id="OHA46777.1"/>
    </source>
</evidence>
<dbReference type="EC" id="6.1.1.1" evidence="1 8"/>
<keyword evidence="4 9" id="KW-0067">ATP-binding</keyword>
<evidence type="ECO:0000256" key="9">
    <source>
        <dbReference type="RuleBase" id="RU363036"/>
    </source>
</evidence>
<dbReference type="Proteomes" id="UP000178869">
    <property type="component" value="Unassembled WGS sequence"/>
</dbReference>
<keyword evidence="2 9" id="KW-0436">Ligase</keyword>
<dbReference type="InterPro" id="IPR002305">
    <property type="entry name" value="aa-tRNA-synth_Ic"/>
</dbReference>
<dbReference type="Gene3D" id="1.10.240.10">
    <property type="entry name" value="Tyrosyl-Transfer RNA Synthetase"/>
    <property type="match status" value="1"/>
</dbReference>
<dbReference type="Gene3D" id="3.10.290.10">
    <property type="entry name" value="RNA-binding S4 domain"/>
    <property type="match status" value="1"/>
</dbReference>
<dbReference type="GO" id="GO:0004831">
    <property type="term" value="F:tyrosine-tRNA ligase activity"/>
    <property type="evidence" value="ECO:0007669"/>
    <property type="project" value="UniProtKB-UniRule"/>
</dbReference>
<dbReference type="GO" id="GO:0005829">
    <property type="term" value="C:cytosol"/>
    <property type="evidence" value="ECO:0007669"/>
    <property type="project" value="TreeGrafter"/>
</dbReference>
<dbReference type="GO" id="GO:0006437">
    <property type="term" value="P:tyrosyl-tRNA aminoacylation"/>
    <property type="evidence" value="ECO:0007669"/>
    <property type="project" value="UniProtKB-UniRule"/>
</dbReference>
<dbReference type="AlphaFoldDB" id="A0A1G2PEP3"/>
<evidence type="ECO:0000256" key="6">
    <source>
        <dbReference type="ARBA" id="ARBA00023146"/>
    </source>
</evidence>
<dbReference type="PANTHER" id="PTHR11766">
    <property type="entry name" value="TYROSYL-TRNA SYNTHETASE"/>
    <property type="match status" value="1"/>
</dbReference>
<accession>A0A1G2PEP3</accession>
<keyword evidence="6 9" id="KW-0030">Aminoacyl-tRNA synthetase</keyword>
<gene>
    <name evidence="10" type="ORF">A2828_02025</name>
</gene>
<comment type="catalytic activity">
    <reaction evidence="7">
        <text>tRNA(Tyr) + L-tyrosine + ATP = L-tyrosyl-tRNA(Tyr) + AMP + diphosphate + H(+)</text>
        <dbReference type="Rhea" id="RHEA:10220"/>
        <dbReference type="Rhea" id="RHEA-COMP:9706"/>
        <dbReference type="Rhea" id="RHEA-COMP:9707"/>
        <dbReference type="ChEBI" id="CHEBI:15378"/>
        <dbReference type="ChEBI" id="CHEBI:30616"/>
        <dbReference type="ChEBI" id="CHEBI:33019"/>
        <dbReference type="ChEBI" id="CHEBI:58315"/>
        <dbReference type="ChEBI" id="CHEBI:78442"/>
        <dbReference type="ChEBI" id="CHEBI:78536"/>
        <dbReference type="ChEBI" id="CHEBI:456215"/>
        <dbReference type="EC" id="6.1.1.1"/>
    </reaction>
</comment>
<protein>
    <recommendedName>
        <fullName evidence="1 8">Tyrosine--tRNA ligase</fullName>
        <ecNumber evidence="1 8">6.1.1.1</ecNumber>
    </recommendedName>
</protein>
<dbReference type="GO" id="GO:0003723">
    <property type="term" value="F:RNA binding"/>
    <property type="evidence" value="ECO:0007669"/>
    <property type="project" value="InterPro"/>
</dbReference>
<dbReference type="SUPFAM" id="SSF52374">
    <property type="entry name" value="Nucleotidylyl transferase"/>
    <property type="match status" value="1"/>
</dbReference>
<comment type="caution">
    <text evidence="10">The sequence shown here is derived from an EMBL/GenBank/DDBJ whole genome shotgun (WGS) entry which is preliminary data.</text>
</comment>
<organism evidence="10 11">
    <name type="scientific">Candidatus Terrybacteria bacterium RIFCSPHIGHO2_01_FULL_43_35</name>
    <dbReference type="NCBI Taxonomy" id="1802361"/>
    <lineage>
        <taxon>Bacteria</taxon>
        <taxon>Candidatus Terryibacteriota</taxon>
    </lineage>
</organism>
<sequence length="404" mass="45753">MTGKKQQDILKRGVVKLIKEDEIEKNILSGRPLRIKHGIDPTGNQLHLGYAVIYRKLKALQDLGHTIVFLVGDFTARFGDPTGRMESRGMRNAAEVRKLADSYVEQISRILDPEKLEVHFNSEWYDTMKLEELFSILANFTTAQILERDMFQERIKKGKEVALHELLYPILQGYDSVMLKSDLTVIGSDQIFNELAGRHLQKIYNQEPQGIIALEVLPGTDGKKKMSQSLGNTIGLSEAAQEQFGKIMSIPDDVISTYFTLLTDRPQEEIDGASAAMKTKKINPRDEKELLAHTIVEWIWGQEEAEKSKDEFIRVNKEKKIPTRTPEKIGPEDQGKTFDLPHFLSVSGATATTSAARRLISQRAVYIDGELATDNPYPQVDITKEHIVKYGKKAYKIKPRSSQK</sequence>
<dbReference type="EMBL" id="MHSR01000013">
    <property type="protein sequence ID" value="OHA46777.1"/>
    <property type="molecule type" value="Genomic_DNA"/>
</dbReference>
<dbReference type="NCBIfam" id="TIGR00234">
    <property type="entry name" value="tyrS"/>
    <property type="match status" value="1"/>
</dbReference>
<dbReference type="CDD" id="cd00165">
    <property type="entry name" value="S4"/>
    <property type="match status" value="1"/>
</dbReference>
<evidence type="ECO:0000256" key="5">
    <source>
        <dbReference type="ARBA" id="ARBA00022917"/>
    </source>
</evidence>
<dbReference type="SUPFAM" id="SSF55174">
    <property type="entry name" value="Alpha-L RNA-binding motif"/>
    <property type="match status" value="1"/>
</dbReference>
<evidence type="ECO:0000256" key="2">
    <source>
        <dbReference type="ARBA" id="ARBA00022598"/>
    </source>
</evidence>
<dbReference type="InterPro" id="IPR002307">
    <property type="entry name" value="Tyr-tRNA-ligase"/>
</dbReference>
<dbReference type="InterPro" id="IPR014729">
    <property type="entry name" value="Rossmann-like_a/b/a_fold"/>
</dbReference>
<evidence type="ECO:0000256" key="7">
    <source>
        <dbReference type="ARBA" id="ARBA00048248"/>
    </source>
</evidence>
<comment type="similarity">
    <text evidence="9">Belongs to the class-I aminoacyl-tRNA synthetase family.</text>
</comment>
<dbReference type="GO" id="GO:0005524">
    <property type="term" value="F:ATP binding"/>
    <property type="evidence" value="ECO:0007669"/>
    <property type="project" value="UniProtKB-KW"/>
</dbReference>
<reference evidence="10 11" key="1">
    <citation type="journal article" date="2016" name="Nat. Commun.">
        <title>Thousands of microbial genomes shed light on interconnected biogeochemical processes in an aquifer system.</title>
        <authorList>
            <person name="Anantharaman K."/>
            <person name="Brown C.T."/>
            <person name="Hug L.A."/>
            <person name="Sharon I."/>
            <person name="Castelle C.J."/>
            <person name="Probst A.J."/>
            <person name="Thomas B.C."/>
            <person name="Singh A."/>
            <person name="Wilkins M.J."/>
            <person name="Karaoz U."/>
            <person name="Brodie E.L."/>
            <person name="Williams K.H."/>
            <person name="Hubbard S.S."/>
            <person name="Banfield J.F."/>
        </authorList>
    </citation>
    <scope>NUCLEOTIDE SEQUENCE [LARGE SCALE GENOMIC DNA]</scope>
</reference>
<evidence type="ECO:0000256" key="1">
    <source>
        <dbReference type="ARBA" id="ARBA00013160"/>
    </source>
</evidence>
<evidence type="ECO:0000256" key="4">
    <source>
        <dbReference type="ARBA" id="ARBA00022840"/>
    </source>
</evidence>
<proteinExistence type="inferred from homology"/>
<evidence type="ECO:0000256" key="3">
    <source>
        <dbReference type="ARBA" id="ARBA00022741"/>
    </source>
</evidence>